<dbReference type="Proteomes" id="UP000198757">
    <property type="component" value="Unassembled WGS sequence"/>
</dbReference>
<dbReference type="Pfam" id="PF17170">
    <property type="entry name" value="DUF5128"/>
    <property type="match status" value="1"/>
</dbReference>
<dbReference type="RefSeq" id="WP_245729173.1">
    <property type="nucleotide sequence ID" value="NZ_FMZO01000004.1"/>
</dbReference>
<keyword evidence="1" id="KW-0732">Signal</keyword>
<dbReference type="EMBL" id="FMZO01000004">
    <property type="protein sequence ID" value="SDC89049.1"/>
    <property type="molecule type" value="Genomic_DNA"/>
</dbReference>
<accession>A0A1G6Q9N5</accession>
<dbReference type="AlphaFoldDB" id="A0A1G6Q9N5"/>
<sequence>MKKLMFVCWAMWLCTNVFAQAKTLYIDPSKTIGAPASRIFDEIKFIPLETTKKSIFGAIRQLVVTDSLFIVLDGDTDALYFFNRRGKFLQKYRIRRYRIRDIQLDRTKNALLIFSINKNYNIPSVQVQEYLEPDARKDVSKFAKATWYYLDNVAAAKTEDLKNFRYAFTNPVRFDKNKFAASFIKAKRTARDTLDYQLKIIDQSAVLQNYFPYNKKTESVYYYAGASQCSIMPTQNDSVLFVTRPFQYEIYTLTPSAISESYKLMLPMDNAVPASFFNTGFSSRGEMDTYKMEHPSFAHKIENVISFKNLMFFNLNLFKGYNRYLYDNKTSLIYDYNKITSDSSTYFLPVSGGIKSFDDEHIYLSLSAKSMFNSKKASEYRNLQYDEVLTRFFATRKETDNPVLIQLKPKEDLTTK</sequence>
<evidence type="ECO:0008006" key="4">
    <source>
        <dbReference type="Google" id="ProtNLM"/>
    </source>
</evidence>
<name>A0A1G6Q9N5_NIADE</name>
<protein>
    <recommendedName>
        <fullName evidence="4">6-bladed beta-propeller protein</fullName>
    </recommendedName>
</protein>
<feature type="chain" id="PRO_5011489090" description="6-bladed beta-propeller protein" evidence="1">
    <location>
        <begin position="20"/>
        <end position="416"/>
    </location>
</feature>
<proteinExistence type="predicted"/>
<evidence type="ECO:0000256" key="1">
    <source>
        <dbReference type="SAM" id="SignalP"/>
    </source>
</evidence>
<gene>
    <name evidence="2" type="ORF">SAMN04487894_104328</name>
</gene>
<reference evidence="3" key="1">
    <citation type="submission" date="2016-10" db="EMBL/GenBank/DDBJ databases">
        <authorList>
            <person name="Varghese N."/>
            <person name="Submissions S."/>
        </authorList>
    </citation>
    <scope>NUCLEOTIDE SEQUENCE [LARGE SCALE GENOMIC DNA]</scope>
    <source>
        <strain evidence="3">DSM 25811 / CCM 8410 / LMG 26954 / E90</strain>
    </source>
</reference>
<dbReference type="STRING" id="1285928.SAMN04487894_104328"/>
<keyword evidence="3" id="KW-1185">Reference proteome</keyword>
<feature type="signal peptide" evidence="1">
    <location>
        <begin position="1"/>
        <end position="19"/>
    </location>
</feature>
<evidence type="ECO:0000313" key="2">
    <source>
        <dbReference type="EMBL" id="SDC89049.1"/>
    </source>
</evidence>
<organism evidence="2 3">
    <name type="scientific">Niabella drilacis (strain DSM 25811 / CCM 8410 / CCUG 62505 / LMG 26954 / E90)</name>
    <dbReference type="NCBI Taxonomy" id="1285928"/>
    <lineage>
        <taxon>Bacteria</taxon>
        <taxon>Pseudomonadati</taxon>
        <taxon>Bacteroidota</taxon>
        <taxon>Chitinophagia</taxon>
        <taxon>Chitinophagales</taxon>
        <taxon>Chitinophagaceae</taxon>
        <taxon>Niabella</taxon>
    </lineage>
</organism>
<evidence type="ECO:0000313" key="3">
    <source>
        <dbReference type="Proteomes" id="UP000198757"/>
    </source>
</evidence>